<evidence type="ECO:0000313" key="2">
    <source>
        <dbReference type="EMBL" id="KIJ92175.1"/>
    </source>
</evidence>
<dbReference type="EMBL" id="KN838930">
    <property type="protein sequence ID" value="KIJ92175.1"/>
    <property type="molecule type" value="Genomic_DNA"/>
</dbReference>
<feature type="region of interest" description="Disordered" evidence="1">
    <location>
        <begin position="1"/>
        <end position="25"/>
    </location>
</feature>
<protein>
    <submittedName>
        <fullName evidence="2">Unplaced genomic scaffold K443scaffold_395, whole genome shotgun sequence</fullName>
    </submittedName>
</protein>
<feature type="compositionally biased region" description="Polar residues" evidence="1">
    <location>
        <begin position="38"/>
        <end position="47"/>
    </location>
</feature>
<dbReference type="Proteomes" id="UP000054477">
    <property type="component" value="Unassembled WGS sequence"/>
</dbReference>
<dbReference type="AlphaFoldDB" id="A0A0C9WNR0"/>
<proteinExistence type="predicted"/>
<feature type="compositionally biased region" description="Low complexity" evidence="1">
    <location>
        <begin position="58"/>
        <end position="68"/>
    </location>
</feature>
<reference evidence="2 3" key="1">
    <citation type="submission" date="2014-04" db="EMBL/GenBank/DDBJ databases">
        <authorList>
            <consortium name="DOE Joint Genome Institute"/>
            <person name="Kuo A."/>
            <person name="Kohler A."/>
            <person name="Nagy L.G."/>
            <person name="Floudas D."/>
            <person name="Copeland A."/>
            <person name="Barry K.W."/>
            <person name="Cichocki N."/>
            <person name="Veneault-Fourrey C."/>
            <person name="LaButti K."/>
            <person name="Lindquist E.A."/>
            <person name="Lipzen A."/>
            <person name="Lundell T."/>
            <person name="Morin E."/>
            <person name="Murat C."/>
            <person name="Sun H."/>
            <person name="Tunlid A."/>
            <person name="Henrissat B."/>
            <person name="Grigoriev I.V."/>
            <person name="Hibbett D.S."/>
            <person name="Martin F."/>
            <person name="Nordberg H.P."/>
            <person name="Cantor M.N."/>
            <person name="Hua S.X."/>
        </authorList>
    </citation>
    <scope>NUCLEOTIDE SEQUENCE [LARGE SCALE GENOMIC DNA]</scope>
    <source>
        <strain evidence="2 3">LaAM-08-1</strain>
    </source>
</reference>
<evidence type="ECO:0000256" key="1">
    <source>
        <dbReference type="SAM" id="MobiDB-lite"/>
    </source>
</evidence>
<feature type="region of interest" description="Disordered" evidence="1">
    <location>
        <begin position="38"/>
        <end position="110"/>
    </location>
</feature>
<gene>
    <name evidence="2" type="ORF">K443DRAFT_113994</name>
</gene>
<dbReference type="OrthoDB" id="10355253at2759"/>
<reference evidence="3" key="2">
    <citation type="submission" date="2015-01" db="EMBL/GenBank/DDBJ databases">
        <title>Evolutionary Origins and Diversification of the Mycorrhizal Mutualists.</title>
        <authorList>
            <consortium name="DOE Joint Genome Institute"/>
            <consortium name="Mycorrhizal Genomics Consortium"/>
            <person name="Kohler A."/>
            <person name="Kuo A."/>
            <person name="Nagy L.G."/>
            <person name="Floudas D."/>
            <person name="Copeland A."/>
            <person name="Barry K.W."/>
            <person name="Cichocki N."/>
            <person name="Veneault-Fourrey C."/>
            <person name="LaButti K."/>
            <person name="Lindquist E.A."/>
            <person name="Lipzen A."/>
            <person name="Lundell T."/>
            <person name="Morin E."/>
            <person name="Murat C."/>
            <person name="Riley R."/>
            <person name="Ohm R."/>
            <person name="Sun H."/>
            <person name="Tunlid A."/>
            <person name="Henrissat B."/>
            <person name="Grigoriev I.V."/>
            <person name="Hibbett D.S."/>
            <person name="Martin F."/>
        </authorList>
    </citation>
    <scope>NUCLEOTIDE SEQUENCE [LARGE SCALE GENOMIC DNA]</scope>
    <source>
        <strain evidence="3">LaAM-08-1</strain>
    </source>
</reference>
<evidence type="ECO:0000313" key="3">
    <source>
        <dbReference type="Proteomes" id="UP000054477"/>
    </source>
</evidence>
<keyword evidence="3" id="KW-1185">Reference proteome</keyword>
<sequence length="279" mass="31393">MSSETVSPTALRRSTRSRQESKKSLAVLSESDLYPSATTVVSTCRSGNDTKKSKLVGSSSTSLKISIPSRKRKREEDPENETQKKARNHNTSVLLGPSKRRDWSENSDPDHKKRINAVIQALLDRRAVSGVRCQTAIDDEKQRIAEREADPCIEWFTTSSVMCAGCQKEIATDSRQSYYKVLWERHRDKRCAGARNIIVEWQRRGLEEATLQWTPTLEEQKAVEVLRFLAMRSLRPSRQILTTRSPTPEEVREAGEALALMATRSHSASSQASTPPAHS</sequence>
<accession>A0A0C9WNR0</accession>
<name>A0A0C9WNR0_9AGAR</name>
<dbReference type="HOGENOM" id="CLU_087037_0_0_1"/>
<organism evidence="2 3">
    <name type="scientific">Laccaria amethystina LaAM-08-1</name>
    <dbReference type="NCBI Taxonomy" id="1095629"/>
    <lineage>
        <taxon>Eukaryota</taxon>
        <taxon>Fungi</taxon>
        <taxon>Dikarya</taxon>
        <taxon>Basidiomycota</taxon>
        <taxon>Agaricomycotina</taxon>
        <taxon>Agaricomycetes</taxon>
        <taxon>Agaricomycetidae</taxon>
        <taxon>Agaricales</taxon>
        <taxon>Agaricineae</taxon>
        <taxon>Hydnangiaceae</taxon>
        <taxon>Laccaria</taxon>
    </lineage>
</organism>
<feature type="compositionally biased region" description="Basic and acidic residues" evidence="1">
    <location>
        <begin position="99"/>
        <end position="110"/>
    </location>
</feature>